<evidence type="ECO:0000313" key="1">
    <source>
        <dbReference type="EMBL" id="KAF9642606.1"/>
    </source>
</evidence>
<organism evidence="1 2">
    <name type="scientific">Thelephora ganbajun</name>
    <name type="common">Ganba fungus</name>
    <dbReference type="NCBI Taxonomy" id="370292"/>
    <lineage>
        <taxon>Eukaryota</taxon>
        <taxon>Fungi</taxon>
        <taxon>Dikarya</taxon>
        <taxon>Basidiomycota</taxon>
        <taxon>Agaricomycotina</taxon>
        <taxon>Agaricomycetes</taxon>
        <taxon>Thelephorales</taxon>
        <taxon>Thelephoraceae</taxon>
        <taxon>Thelephora</taxon>
    </lineage>
</organism>
<dbReference type="Proteomes" id="UP000886501">
    <property type="component" value="Unassembled WGS sequence"/>
</dbReference>
<comment type="caution">
    <text evidence="1">The sequence shown here is derived from an EMBL/GenBank/DDBJ whole genome shotgun (WGS) entry which is preliminary data.</text>
</comment>
<proteinExistence type="predicted"/>
<sequence length="325" mass="35837">MAIRVRKAKLSALDDKISLLNGYTAEHSPTQQVFSITSATLTLFRVSALILLPLVDSHWWPNKDKVVDDEVALHLSEYCFNTCKALKTSILVKNAEGLGESIKLGFKDLEKVMHGIERALRRVTSTPHTNYSKGKAEGQKLEIQRILGVLAVPSSPLAENGVTASSTLMGPDHCGNTATASFVESGTSLAPLFESSCAHLSKRAFSRELPSLIEAIFGYEDEANMIHCLSGDDAQNFADMIDQACSPLARHHQIPLIGNQFCWLGTGNLRFFATDPEEMSQGFVQDVRSQRNPPEVTSNPSLLRPTRHCAIPRWFCRCVEGKARR</sequence>
<keyword evidence="2" id="KW-1185">Reference proteome</keyword>
<name>A0ACB6YYW6_THEGA</name>
<reference evidence="1" key="1">
    <citation type="submission" date="2019-10" db="EMBL/GenBank/DDBJ databases">
        <authorList>
            <consortium name="DOE Joint Genome Institute"/>
            <person name="Kuo A."/>
            <person name="Miyauchi S."/>
            <person name="Kiss E."/>
            <person name="Drula E."/>
            <person name="Kohler A."/>
            <person name="Sanchez-Garcia M."/>
            <person name="Andreopoulos B."/>
            <person name="Barry K.W."/>
            <person name="Bonito G."/>
            <person name="Buee M."/>
            <person name="Carver A."/>
            <person name="Chen C."/>
            <person name="Cichocki N."/>
            <person name="Clum A."/>
            <person name="Culley D."/>
            <person name="Crous P.W."/>
            <person name="Fauchery L."/>
            <person name="Girlanda M."/>
            <person name="Hayes R."/>
            <person name="Keri Z."/>
            <person name="Labutti K."/>
            <person name="Lipzen A."/>
            <person name="Lombard V."/>
            <person name="Magnuson J."/>
            <person name="Maillard F."/>
            <person name="Morin E."/>
            <person name="Murat C."/>
            <person name="Nolan M."/>
            <person name="Ohm R."/>
            <person name="Pangilinan J."/>
            <person name="Pereira M."/>
            <person name="Perotto S."/>
            <person name="Peter M."/>
            <person name="Riley R."/>
            <person name="Sitrit Y."/>
            <person name="Stielow B."/>
            <person name="Szollosi G."/>
            <person name="Zifcakova L."/>
            <person name="Stursova M."/>
            <person name="Spatafora J.W."/>
            <person name="Tedersoo L."/>
            <person name="Vaario L.-M."/>
            <person name="Yamada A."/>
            <person name="Yan M."/>
            <person name="Wang P."/>
            <person name="Xu J."/>
            <person name="Bruns T."/>
            <person name="Baldrian P."/>
            <person name="Vilgalys R."/>
            <person name="Henrissat B."/>
            <person name="Grigoriev I.V."/>
            <person name="Hibbett D."/>
            <person name="Nagy L.G."/>
            <person name="Martin F.M."/>
        </authorList>
    </citation>
    <scope>NUCLEOTIDE SEQUENCE</scope>
    <source>
        <strain evidence="1">P2</strain>
    </source>
</reference>
<protein>
    <submittedName>
        <fullName evidence="1">Uncharacterized protein</fullName>
    </submittedName>
</protein>
<reference evidence="1" key="2">
    <citation type="journal article" date="2020" name="Nat. Commun.">
        <title>Large-scale genome sequencing of mycorrhizal fungi provides insights into the early evolution of symbiotic traits.</title>
        <authorList>
            <person name="Miyauchi S."/>
            <person name="Kiss E."/>
            <person name="Kuo A."/>
            <person name="Drula E."/>
            <person name="Kohler A."/>
            <person name="Sanchez-Garcia M."/>
            <person name="Morin E."/>
            <person name="Andreopoulos B."/>
            <person name="Barry K.W."/>
            <person name="Bonito G."/>
            <person name="Buee M."/>
            <person name="Carver A."/>
            <person name="Chen C."/>
            <person name="Cichocki N."/>
            <person name="Clum A."/>
            <person name="Culley D."/>
            <person name="Crous P.W."/>
            <person name="Fauchery L."/>
            <person name="Girlanda M."/>
            <person name="Hayes R.D."/>
            <person name="Keri Z."/>
            <person name="LaButti K."/>
            <person name="Lipzen A."/>
            <person name="Lombard V."/>
            <person name="Magnuson J."/>
            <person name="Maillard F."/>
            <person name="Murat C."/>
            <person name="Nolan M."/>
            <person name="Ohm R.A."/>
            <person name="Pangilinan J."/>
            <person name="Pereira M.F."/>
            <person name="Perotto S."/>
            <person name="Peter M."/>
            <person name="Pfister S."/>
            <person name="Riley R."/>
            <person name="Sitrit Y."/>
            <person name="Stielow J.B."/>
            <person name="Szollosi G."/>
            <person name="Zifcakova L."/>
            <person name="Stursova M."/>
            <person name="Spatafora J.W."/>
            <person name="Tedersoo L."/>
            <person name="Vaario L.M."/>
            <person name="Yamada A."/>
            <person name="Yan M."/>
            <person name="Wang P."/>
            <person name="Xu J."/>
            <person name="Bruns T."/>
            <person name="Baldrian P."/>
            <person name="Vilgalys R."/>
            <person name="Dunand C."/>
            <person name="Henrissat B."/>
            <person name="Grigoriev I.V."/>
            <person name="Hibbett D."/>
            <person name="Nagy L.G."/>
            <person name="Martin F.M."/>
        </authorList>
    </citation>
    <scope>NUCLEOTIDE SEQUENCE</scope>
    <source>
        <strain evidence="1">P2</strain>
    </source>
</reference>
<dbReference type="EMBL" id="MU118406">
    <property type="protein sequence ID" value="KAF9642606.1"/>
    <property type="molecule type" value="Genomic_DNA"/>
</dbReference>
<accession>A0ACB6YYW6</accession>
<evidence type="ECO:0000313" key="2">
    <source>
        <dbReference type="Proteomes" id="UP000886501"/>
    </source>
</evidence>
<gene>
    <name evidence="1" type="ORF">BDM02DRAFT_3192947</name>
</gene>